<feature type="transmembrane region" description="Helical" evidence="1">
    <location>
        <begin position="226"/>
        <end position="249"/>
    </location>
</feature>
<dbReference type="AlphaFoldDB" id="A0A0B0IP68"/>
<keyword evidence="1" id="KW-1133">Transmembrane helix</keyword>
<feature type="transmembrane region" description="Helical" evidence="1">
    <location>
        <begin position="157"/>
        <end position="190"/>
    </location>
</feature>
<dbReference type="EMBL" id="JRJU01000001">
    <property type="protein sequence ID" value="KHF41844.1"/>
    <property type="molecule type" value="Genomic_DNA"/>
</dbReference>
<dbReference type="eggNOG" id="COG5521">
    <property type="taxonomic scope" value="Bacteria"/>
</dbReference>
<dbReference type="OrthoDB" id="1903376at2"/>
<dbReference type="Proteomes" id="UP000030832">
    <property type="component" value="Unassembled WGS sequence"/>
</dbReference>
<dbReference type="STRING" id="333138.LQ50_00695"/>
<evidence type="ECO:0008006" key="4">
    <source>
        <dbReference type="Google" id="ProtNLM"/>
    </source>
</evidence>
<dbReference type="RefSeq" id="WP_034624975.1">
    <property type="nucleotide sequence ID" value="NZ_JRJU01000001.1"/>
</dbReference>
<reference evidence="2 3" key="1">
    <citation type="submission" date="2014-09" db="EMBL/GenBank/DDBJ databases">
        <title>Genome sequencing and annotation of Bacillus Okhensis strain Kh10-101T.</title>
        <authorList>
            <person name="Prakash J.S."/>
        </authorList>
    </citation>
    <scope>NUCLEOTIDE SEQUENCE [LARGE SCALE GENOMIC DNA]</scope>
    <source>
        <strain evidence="3">Kh10-101T</strain>
    </source>
</reference>
<keyword evidence="1" id="KW-0812">Transmembrane</keyword>
<evidence type="ECO:0000256" key="1">
    <source>
        <dbReference type="SAM" id="Phobius"/>
    </source>
</evidence>
<accession>A0A0B0IP68</accession>
<sequence>MNYWEWFYKSFYNRKVIAYSRFRPITTTIGFVLMIIFIASIPYFISLNVTTVSSIQQLNRILENDLPNFYLSDGTLTAEDEEVYYNEEVLDGFFLIDPYNTLSQKELLQLDEGIALQQREFLFVSNGEIQSISYLLLGLQEVSKEDLSHRISLLLNFLPILLTIITSLLYVALAGLGFISISILAFLALLFKGKRNLEYRHMWLITAHSLTLPVILLYWIDILIYPIPFTAFIVSTFIIVLAAVTSIPIPKRSK</sequence>
<feature type="transmembrane region" description="Helical" evidence="1">
    <location>
        <begin position="202"/>
        <end position="220"/>
    </location>
</feature>
<name>A0A0B0IP68_9BACI</name>
<protein>
    <recommendedName>
        <fullName evidence="4">DUF1189 domain-containing protein</fullName>
    </recommendedName>
</protein>
<evidence type="ECO:0000313" key="3">
    <source>
        <dbReference type="Proteomes" id="UP000030832"/>
    </source>
</evidence>
<proteinExistence type="predicted"/>
<gene>
    <name evidence="2" type="ORF">LQ50_00695</name>
</gene>
<dbReference type="InterPro" id="IPR009574">
    <property type="entry name" value="DUF1189"/>
</dbReference>
<organism evidence="2 3">
    <name type="scientific">Halalkalibacter okhensis</name>
    <dbReference type="NCBI Taxonomy" id="333138"/>
    <lineage>
        <taxon>Bacteria</taxon>
        <taxon>Bacillati</taxon>
        <taxon>Bacillota</taxon>
        <taxon>Bacilli</taxon>
        <taxon>Bacillales</taxon>
        <taxon>Bacillaceae</taxon>
        <taxon>Halalkalibacter</taxon>
    </lineage>
</organism>
<evidence type="ECO:0000313" key="2">
    <source>
        <dbReference type="EMBL" id="KHF41844.1"/>
    </source>
</evidence>
<comment type="caution">
    <text evidence="2">The sequence shown here is derived from an EMBL/GenBank/DDBJ whole genome shotgun (WGS) entry which is preliminary data.</text>
</comment>
<keyword evidence="3" id="KW-1185">Reference proteome</keyword>
<keyword evidence="1" id="KW-0472">Membrane</keyword>
<dbReference type="Pfam" id="PF06691">
    <property type="entry name" value="DUF1189"/>
    <property type="match status" value="1"/>
</dbReference>
<feature type="transmembrane region" description="Helical" evidence="1">
    <location>
        <begin position="21"/>
        <end position="45"/>
    </location>
</feature>